<evidence type="ECO:0000256" key="1">
    <source>
        <dbReference type="SAM" id="MobiDB-lite"/>
    </source>
</evidence>
<dbReference type="RefSeq" id="WP_089200808.1">
    <property type="nucleotide sequence ID" value="NZ_NHRJ02000009.1"/>
</dbReference>
<dbReference type="Proteomes" id="UP000214746">
    <property type="component" value="Unassembled WGS sequence"/>
</dbReference>
<name>A0A2W1N8H4_PAEXE</name>
<feature type="compositionally biased region" description="Basic and acidic residues" evidence="1">
    <location>
        <begin position="588"/>
        <end position="601"/>
    </location>
</feature>
<dbReference type="OrthoDB" id="9997183at2"/>
<organism evidence="2 3">
    <name type="scientific">Paenibacillus xerothermodurans</name>
    <dbReference type="NCBI Taxonomy" id="1977292"/>
    <lineage>
        <taxon>Bacteria</taxon>
        <taxon>Bacillati</taxon>
        <taxon>Bacillota</taxon>
        <taxon>Bacilli</taxon>
        <taxon>Bacillales</taxon>
        <taxon>Paenibacillaceae</taxon>
        <taxon>Paenibacillus</taxon>
    </lineage>
</organism>
<sequence length="608" mass="65701">MKKGDSIVFQLNFVEGKGQADRYFSYYRQLLKTRRLGRFCREAFIEKADRTLNGFEEQYTHLNRFIQSKGIPFILEAIREKEARAASAPADGIENAVNQIMAALIEKLQSQPELGFRQPHLEGAQHPPNIQPATVQQSRSHHGEQAEPHSELRDAAVPQASAAAPIAVPDGTVQQIAAQVTGTHDALKQQTDIEGKTKVYDPAATHDDVKLAQEAYDRAHTQAPPTQLNERLKQRAAVNPTQEEHAPPAQQTAEKPTVVAHAGSEPQVVAQPTKAHATSEHQPMVKSTQEVQARPEQHAVTRPTPVAHAASEPQASVQPTKAHATSEQQPMAKSTQEVQARLEQHAVTRPTPVAHAASEPQASLQPTQAHATSEHQPMVKLTQEVQARPEQHAGTWPAPIADAASEPLASVQPTEAAHAQPEPQAVAKATTAVHAGPEPQPVSHTSAQLSAPADAHTAMHNNAPVRPGHQPRNGLQPGASASASAAARPTLSQQTPRAGTQSTLHRGLDRDWESSLPENPPGVYSQRVHDELCEQADSSSDNGRHHTPSQHSHMEAAHDPSVASRQHLPTRPERDPRPTLHASSAAASRKDSATPKHKPDMGRLLALL</sequence>
<comment type="caution">
    <text evidence="2">The sequence shown here is derived from an EMBL/GenBank/DDBJ whole genome shotgun (WGS) entry which is preliminary data.</text>
</comment>
<proteinExistence type="predicted"/>
<feature type="compositionally biased region" description="Polar residues" evidence="1">
    <location>
        <begin position="360"/>
        <end position="375"/>
    </location>
</feature>
<evidence type="ECO:0000313" key="2">
    <source>
        <dbReference type="EMBL" id="PZE20194.1"/>
    </source>
</evidence>
<evidence type="ECO:0000313" key="3">
    <source>
        <dbReference type="Proteomes" id="UP000214746"/>
    </source>
</evidence>
<dbReference type="AlphaFoldDB" id="A0A2W1N8H4"/>
<protein>
    <submittedName>
        <fullName evidence="2">Uncharacterized protein</fullName>
    </submittedName>
</protein>
<feature type="region of interest" description="Disordered" evidence="1">
    <location>
        <begin position="218"/>
        <end position="375"/>
    </location>
</feature>
<feature type="region of interest" description="Disordered" evidence="1">
    <location>
        <begin position="118"/>
        <end position="157"/>
    </location>
</feature>
<keyword evidence="3" id="KW-1185">Reference proteome</keyword>
<dbReference type="EMBL" id="NHRJ02000009">
    <property type="protein sequence ID" value="PZE20194.1"/>
    <property type="molecule type" value="Genomic_DNA"/>
</dbReference>
<gene>
    <name evidence="2" type="ORF">CBW46_015005</name>
</gene>
<accession>A0A2W1N8H4</accession>
<feature type="compositionally biased region" description="Polar residues" evidence="1">
    <location>
        <begin position="490"/>
        <end position="504"/>
    </location>
</feature>
<reference evidence="2" key="1">
    <citation type="submission" date="2018-06" db="EMBL/GenBank/DDBJ databases">
        <title>Paenibacillus xerothermodurans sp. nov. an extremely dry heat resistant spore forming bacterium isolated from the soil of Cape Canaveral, Florida.</title>
        <authorList>
            <person name="Seuylemezian A."/>
            <person name="Kaur N."/>
            <person name="Patil P."/>
            <person name="Patil P."/>
            <person name="Mayilraj S."/>
            <person name="Vaishampayan P."/>
        </authorList>
    </citation>
    <scope>NUCLEOTIDE SEQUENCE [LARGE SCALE GENOMIC DNA]</scope>
    <source>
        <strain evidence="2">ATCC 27380</strain>
    </source>
</reference>
<feature type="compositionally biased region" description="Polar residues" evidence="1">
    <location>
        <begin position="313"/>
        <end position="338"/>
    </location>
</feature>
<feature type="compositionally biased region" description="Basic and acidic residues" evidence="1">
    <location>
        <begin position="141"/>
        <end position="154"/>
    </location>
</feature>
<feature type="region of interest" description="Disordered" evidence="1">
    <location>
        <begin position="407"/>
        <end position="608"/>
    </location>
</feature>